<evidence type="ECO:0000256" key="4">
    <source>
        <dbReference type="SAM" id="MobiDB-lite"/>
    </source>
</evidence>
<protein>
    <submittedName>
        <fullName evidence="6">Glycoside hydrolase family 32 protein</fullName>
    </submittedName>
</protein>
<keyword evidence="7" id="KW-1185">Reference proteome</keyword>
<dbReference type="Proteomes" id="UP001203761">
    <property type="component" value="Unassembled WGS sequence"/>
</dbReference>
<accession>A0ABT0R101</accession>
<evidence type="ECO:0000256" key="2">
    <source>
        <dbReference type="ARBA" id="ARBA00022801"/>
    </source>
</evidence>
<reference evidence="6" key="1">
    <citation type="submission" date="2022-02" db="EMBL/GenBank/DDBJ databases">
        <authorList>
            <person name="Lee M."/>
            <person name="Kim S.-J."/>
            <person name="Jung M.-Y."/>
        </authorList>
    </citation>
    <scope>NUCLEOTIDE SEQUENCE</scope>
    <source>
        <strain evidence="6">JHP9</strain>
    </source>
</reference>
<dbReference type="GO" id="GO:0016787">
    <property type="term" value="F:hydrolase activity"/>
    <property type="evidence" value="ECO:0007669"/>
    <property type="project" value="UniProtKB-KW"/>
</dbReference>
<evidence type="ECO:0000256" key="3">
    <source>
        <dbReference type="ARBA" id="ARBA00023295"/>
    </source>
</evidence>
<evidence type="ECO:0000313" key="6">
    <source>
        <dbReference type="EMBL" id="MCL6422635.1"/>
    </source>
</evidence>
<evidence type="ECO:0000259" key="5">
    <source>
        <dbReference type="Pfam" id="PF00251"/>
    </source>
</evidence>
<dbReference type="InterPro" id="IPR013148">
    <property type="entry name" value="Glyco_hydro_32_N"/>
</dbReference>
<dbReference type="InterPro" id="IPR023296">
    <property type="entry name" value="Glyco_hydro_beta-prop_sf"/>
</dbReference>
<name>A0ABT0R101_9MICO</name>
<dbReference type="CDD" id="cd18622">
    <property type="entry name" value="GH32_Inu-like"/>
    <property type="match status" value="1"/>
</dbReference>
<feature type="region of interest" description="Disordered" evidence="4">
    <location>
        <begin position="318"/>
        <end position="340"/>
    </location>
</feature>
<dbReference type="Pfam" id="PF00251">
    <property type="entry name" value="Glyco_hydro_32N"/>
    <property type="match status" value="1"/>
</dbReference>
<dbReference type="EMBL" id="JAKNCJ010000001">
    <property type="protein sequence ID" value="MCL6422635.1"/>
    <property type="molecule type" value="Genomic_DNA"/>
</dbReference>
<dbReference type="PANTHER" id="PTHR42800">
    <property type="entry name" value="EXOINULINASE INUD (AFU_ORTHOLOGUE AFUA_5G00480)"/>
    <property type="match status" value="1"/>
</dbReference>
<keyword evidence="3" id="KW-0326">Glycosidase</keyword>
<dbReference type="SUPFAM" id="SSF75005">
    <property type="entry name" value="Arabinanase/levansucrase/invertase"/>
    <property type="match status" value="1"/>
</dbReference>
<dbReference type="PANTHER" id="PTHR42800:SF1">
    <property type="entry name" value="EXOINULINASE INUD (AFU_ORTHOLOGUE AFUA_5G00480)"/>
    <property type="match status" value="1"/>
</dbReference>
<keyword evidence="2 6" id="KW-0378">Hydrolase</keyword>
<feature type="domain" description="Glycosyl hydrolase family 32 N-terminal" evidence="5">
    <location>
        <begin position="11"/>
        <end position="312"/>
    </location>
</feature>
<comment type="caution">
    <text evidence="6">The sequence shown here is derived from an EMBL/GenBank/DDBJ whole genome shotgun (WGS) entry which is preliminary data.</text>
</comment>
<gene>
    <name evidence="6" type="ORF">Bequi_04410</name>
</gene>
<dbReference type="Gene3D" id="2.115.10.20">
    <property type="entry name" value="Glycosyl hydrolase domain, family 43"/>
    <property type="match status" value="1"/>
</dbReference>
<evidence type="ECO:0000256" key="1">
    <source>
        <dbReference type="ARBA" id="ARBA00009902"/>
    </source>
</evidence>
<organism evidence="6 7">
    <name type="scientific">Brachybacterium equifaecis</name>
    <dbReference type="NCBI Taxonomy" id="2910770"/>
    <lineage>
        <taxon>Bacteria</taxon>
        <taxon>Bacillati</taxon>
        <taxon>Actinomycetota</taxon>
        <taxon>Actinomycetes</taxon>
        <taxon>Micrococcales</taxon>
        <taxon>Dermabacteraceae</taxon>
        <taxon>Brachybacterium</taxon>
    </lineage>
</organism>
<dbReference type="SMART" id="SM00640">
    <property type="entry name" value="Glyco_32"/>
    <property type="match status" value="1"/>
</dbReference>
<evidence type="ECO:0000313" key="7">
    <source>
        <dbReference type="Proteomes" id="UP001203761"/>
    </source>
</evidence>
<comment type="similarity">
    <text evidence="1">Belongs to the glycosyl hydrolase 32 family.</text>
</comment>
<proteinExistence type="inferred from homology"/>
<dbReference type="InterPro" id="IPR001362">
    <property type="entry name" value="Glyco_hydro_32"/>
</dbReference>
<dbReference type="RefSeq" id="WP_249736728.1">
    <property type="nucleotide sequence ID" value="NZ_JAKNCJ010000001.1"/>
</dbReference>
<sequence length="457" mass="48946">MSAAMPRPSVHLTARSTWMNDPNGLVHHGGLWHAFFQNNPFGSDWGHMSWGHATSTDLLHWEEQPVAIPEGEQIAIFSGSVVHDAANTSGLDPSGPLVAIYTGASREDHPEHPSIQGQRLAFSTDGGAVWTKVPGWVLDRSSRNFRDPKVFWHAPSARWVMVAVEAEHRELLLHTSRDLRVWEHVSTFRDDRIDGIWECPDLVPMDPADPDGEWLLILSTNPAGPAGGSGNHGFLGSFDGRTFTPDPAVAGGGAFPLDFGPDFYAAVSFHGAPAVEDAEHPLVLGWASNWEYAHRSPSAPWRGAMSLPRRLLRSADPAAPVHSQPVLPSAPSVPGTPSLPSSEAALDPLAVHVLRLPMPREGEPIVLRSPGREELRIEAASGGIRAVRPDSVFAPLLSTAVLPASAESDELALILDGSIAELVAVPRGAARIAGPMATLLLAPEPGPWTLGFPAALR</sequence>